<name>A0AAX3WXC3_9BACI</name>
<evidence type="ECO:0000313" key="2">
    <source>
        <dbReference type="Proteomes" id="UP001178322"/>
    </source>
</evidence>
<dbReference type="RefSeq" id="WP_283870305.1">
    <property type="nucleotide sequence ID" value="NZ_CP126101.1"/>
</dbReference>
<dbReference type="EMBL" id="CP126101">
    <property type="protein sequence ID" value="WHY51807.1"/>
    <property type="molecule type" value="Genomic_DNA"/>
</dbReference>
<accession>A0AAX3WXC3</accession>
<evidence type="ECO:0000313" key="1">
    <source>
        <dbReference type="EMBL" id="WHY51807.1"/>
    </source>
</evidence>
<dbReference type="AlphaFoldDB" id="A0AAX3WXC3"/>
<sequence length="97" mass="11038">MASIIYYIVQLGNSYYHGSDEDSMLTTDEEQAFAFTNSDTAEQLATKVNGTVLTREVSFEELEELSADHWTEYNALPKDERDIIESFCSKLKLGKDE</sequence>
<reference evidence="1" key="1">
    <citation type="submission" date="2023-05" db="EMBL/GenBank/DDBJ databases">
        <title>Comparative genomics of Bacillaceae isolates and their secondary metabolite potential.</title>
        <authorList>
            <person name="Song L."/>
            <person name="Nielsen L.J."/>
            <person name="Mohite O."/>
            <person name="Xu X."/>
            <person name="Weber T."/>
            <person name="Kovacs A.T."/>
        </authorList>
    </citation>
    <scope>NUCLEOTIDE SEQUENCE</scope>
    <source>
        <strain evidence="1">LY1</strain>
    </source>
</reference>
<dbReference type="Proteomes" id="UP001178322">
    <property type="component" value="Chromosome"/>
</dbReference>
<gene>
    <name evidence="1" type="ORF">QNH24_00785</name>
</gene>
<protein>
    <submittedName>
        <fullName evidence="1">Uncharacterized protein</fullName>
    </submittedName>
</protein>
<organism evidence="1 2">
    <name type="scientific">Lysinibacillus pakistanensis</name>
    <dbReference type="NCBI Taxonomy" id="759811"/>
    <lineage>
        <taxon>Bacteria</taxon>
        <taxon>Bacillati</taxon>
        <taxon>Bacillota</taxon>
        <taxon>Bacilli</taxon>
        <taxon>Bacillales</taxon>
        <taxon>Bacillaceae</taxon>
        <taxon>Lysinibacillus</taxon>
    </lineage>
</organism>
<proteinExistence type="predicted"/>